<keyword evidence="9" id="KW-0460">Magnesium</keyword>
<keyword evidence="5" id="KW-0819">tRNA processing</keyword>
<dbReference type="PANTHER" id="PTHR33540:SF2">
    <property type="entry name" value="TRNA THREONYLCARBAMOYLADENOSINE BIOSYNTHESIS PROTEIN TSAE"/>
    <property type="match status" value="1"/>
</dbReference>
<dbReference type="RefSeq" id="WP_093065442.1">
    <property type="nucleotide sequence ID" value="NZ_FNQP01000003.1"/>
</dbReference>
<dbReference type="GO" id="GO:0046872">
    <property type="term" value="F:metal ion binding"/>
    <property type="evidence" value="ECO:0007669"/>
    <property type="project" value="UniProtKB-KW"/>
</dbReference>
<keyword evidence="7" id="KW-0547">Nucleotide-binding</keyword>
<dbReference type="STRING" id="525918.SAMN05660964_00698"/>
<evidence type="ECO:0000313" key="12">
    <source>
        <dbReference type="Proteomes" id="UP000199397"/>
    </source>
</evidence>
<dbReference type="OrthoDB" id="9800307at2"/>
<evidence type="ECO:0000256" key="1">
    <source>
        <dbReference type="ARBA" id="ARBA00004496"/>
    </source>
</evidence>
<evidence type="ECO:0000256" key="6">
    <source>
        <dbReference type="ARBA" id="ARBA00022723"/>
    </source>
</evidence>
<reference evidence="11 12" key="1">
    <citation type="submission" date="2016-10" db="EMBL/GenBank/DDBJ databases">
        <authorList>
            <person name="de Groot N.N."/>
        </authorList>
    </citation>
    <scope>NUCLEOTIDE SEQUENCE [LARGE SCALE GENOMIC DNA]</scope>
    <source>
        <strain evidence="11 12">DSM 21228</strain>
    </source>
</reference>
<name>A0A1H3XJT4_9GAMM</name>
<keyword evidence="12" id="KW-1185">Reference proteome</keyword>
<dbReference type="Gene3D" id="3.40.50.300">
    <property type="entry name" value="P-loop containing nucleotide triphosphate hydrolases"/>
    <property type="match status" value="1"/>
</dbReference>
<gene>
    <name evidence="11" type="ORF">SAMN05660964_00698</name>
</gene>
<evidence type="ECO:0000313" key="11">
    <source>
        <dbReference type="EMBL" id="SDZ98862.1"/>
    </source>
</evidence>
<dbReference type="PANTHER" id="PTHR33540">
    <property type="entry name" value="TRNA THREONYLCARBAMOYLADENOSINE BIOSYNTHESIS PROTEIN TSAE"/>
    <property type="match status" value="1"/>
</dbReference>
<comment type="similarity">
    <text evidence="2">Belongs to the TsaE family.</text>
</comment>
<dbReference type="GO" id="GO:0002949">
    <property type="term" value="P:tRNA threonylcarbamoyladenosine modification"/>
    <property type="evidence" value="ECO:0007669"/>
    <property type="project" value="InterPro"/>
</dbReference>
<dbReference type="InterPro" id="IPR003442">
    <property type="entry name" value="T6A_TsaE"/>
</dbReference>
<dbReference type="InterPro" id="IPR027417">
    <property type="entry name" value="P-loop_NTPase"/>
</dbReference>
<dbReference type="SUPFAM" id="SSF52540">
    <property type="entry name" value="P-loop containing nucleoside triphosphate hydrolases"/>
    <property type="match status" value="1"/>
</dbReference>
<dbReference type="EMBL" id="FNQP01000003">
    <property type="protein sequence ID" value="SDZ98862.1"/>
    <property type="molecule type" value="Genomic_DNA"/>
</dbReference>
<dbReference type="Pfam" id="PF02367">
    <property type="entry name" value="TsaE"/>
    <property type="match status" value="1"/>
</dbReference>
<evidence type="ECO:0000256" key="4">
    <source>
        <dbReference type="ARBA" id="ARBA00022490"/>
    </source>
</evidence>
<organism evidence="11 12">
    <name type="scientific">Thiothrix caldifontis</name>
    <dbReference type="NCBI Taxonomy" id="525918"/>
    <lineage>
        <taxon>Bacteria</taxon>
        <taxon>Pseudomonadati</taxon>
        <taxon>Pseudomonadota</taxon>
        <taxon>Gammaproteobacteria</taxon>
        <taxon>Thiotrichales</taxon>
        <taxon>Thiotrichaceae</taxon>
        <taxon>Thiothrix</taxon>
    </lineage>
</organism>
<accession>A0A1H3XJT4</accession>
<sequence length="137" mass="15304">MNNWQRVDDETAMLAIGAAIAQRFPSGGLITLHGDLGAGKTTLVRGLLRALGHTGNVKSPTYTLVEPYHLGGRDIFHFDLYRLAEPEELEYMGIRDYLRPDALCLVEWPEKSAGILPKADIRIHIRHCGNAREILIE</sequence>
<evidence type="ECO:0000256" key="3">
    <source>
        <dbReference type="ARBA" id="ARBA00019010"/>
    </source>
</evidence>
<evidence type="ECO:0000256" key="9">
    <source>
        <dbReference type="ARBA" id="ARBA00022842"/>
    </source>
</evidence>
<evidence type="ECO:0000256" key="7">
    <source>
        <dbReference type="ARBA" id="ARBA00022741"/>
    </source>
</evidence>
<keyword evidence="6" id="KW-0479">Metal-binding</keyword>
<dbReference type="GO" id="GO:0005737">
    <property type="term" value="C:cytoplasm"/>
    <property type="evidence" value="ECO:0007669"/>
    <property type="project" value="UniProtKB-SubCell"/>
</dbReference>
<evidence type="ECO:0000256" key="2">
    <source>
        <dbReference type="ARBA" id="ARBA00007599"/>
    </source>
</evidence>
<dbReference type="NCBIfam" id="TIGR00150">
    <property type="entry name" value="T6A_YjeE"/>
    <property type="match status" value="1"/>
</dbReference>
<keyword evidence="8" id="KW-0067">ATP-binding</keyword>
<proteinExistence type="inferred from homology"/>
<protein>
    <recommendedName>
        <fullName evidence="3">tRNA threonylcarbamoyladenosine biosynthesis protein TsaE</fullName>
    </recommendedName>
    <alternativeName>
        <fullName evidence="10">t(6)A37 threonylcarbamoyladenosine biosynthesis protein TsaE</fullName>
    </alternativeName>
</protein>
<evidence type="ECO:0000256" key="5">
    <source>
        <dbReference type="ARBA" id="ARBA00022694"/>
    </source>
</evidence>
<comment type="subcellular location">
    <subcellularLocation>
        <location evidence="1">Cytoplasm</location>
    </subcellularLocation>
</comment>
<keyword evidence="4" id="KW-0963">Cytoplasm</keyword>
<evidence type="ECO:0000256" key="10">
    <source>
        <dbReference type="ARBA" id="ARBA00032441"/>
    </source>
</evidence>
<dbReference type="Proteomes" id="UP000199397">
    <property type="component" value="Unassembled WGS sequence"/>
</dbReference>
<dbReference type="AlphaFoldDB" id="A0A1H3XJT4"/>
<dbReference type="GO" id="GO:0005524">
    <property type="term" value="F:ATP binding"/>
    <property type="evidence" value="ECO:0007669"/>
    <property type="project" value="UniProtKB-KW"/>
</dbReference>
<evidence type="ECO:0000256" key="8">
    <source>
        <dbReference type="ARBA" id="ARBA00022840"/>
    </source>
</evidence>